<sequence length="101" mass="10871">MAINIPGLVVMAVFYIVILGTGIWASMRSKRVEKKCTGDGMEITLLAGRNINLFVGIFTLTATWVGGGFILGIAEATYNPTLGAVWALMPVPYVLTFFLGE</sequence>
<evidence type="ECO:0000256" key="6">
    <source>
        <dbReference type="ARBA" id="ARBA00023201"/>
    </source>
</evidence>
<dbReference type="PANTHER" id="PTHR45897">
    <property type="entry name" value="HIGH-AFFINITY CHOLINE TRANSPORTER 1"/>
    <property type="match status" value="1"/>
</dbReference>
<dbReference type="PROSITE" id="PS50283">
    <property type="entry name" value="NA_SOLUT_SYMP_3"/>
    <property type="match status" value="1"/>
</dbReference>
<keyword evidence="6" id="KW-0739">Sodium transport</keyword>
<name>A0ABU7CUJ9_9TELE</name>
<dbReference type="InterPro" id="IPR052244">
    <property type="entry name" value="Choline_transporter"/>
</dbReference>
<dbReference type="PANTHER" id="PTHR45897:SF5">
    <property type="entry name" value="HIGH AFFINITY CHOLINE TRANSPORTER 1"/>
    <property type="match status" value="1"/>
</dbReference>
<evidence type="ECO:0000256" key="5">
    <source>
        <dbReference type="ARBA" id="ARBA00023180"/>
    </source>
</evidence>
<gene>
    <name evidence="8" type="ORF">CHARACLAT_029265</name>
</gene>
<keyword evidence="7" id="KW-0472">Membrane</keyword>
<evidence type="ECO:0000256" key="1">
    <source>
        <dbReference type="ARBA" id="ARBA00022448"/>
    </source>
</evidence>
<keyword evidence="1" id="KW-0813">Transport</keyword>
<dbReference type="Proteomes" id="UP001352852">
    <property type="component" value="Unassembled WGS sequence"/>
</dbReference>
<evidence type="ECO:0000313" key="9">
    <source>
        <dbReference type="Proteomes" id="UP001352852"/>
    </source>
</evidence>
<reference evidence="8 9" key="1">
    <citation type="submission" date="2021-06" db="EMBL/GenBank/DDBJ databases">
        <authorList>
            <person name="Palmer J.M."/>
        </authorList>
    </citation>
    <scope>NUCLEOTIDE SEQUENCE [LARGE SCALE GENOMIC DNA]</scope>
    <source>
        <strain evidence="8 9">CL_MEX2019</strain>
        <tissue evidence="8">Muscle</tissue>
    </source>
</reference>
<feature type="transmembrane region" description="Helical" evidence="7">
    <location>
        <begin position="80"/>
        <end position="100"/>
    </location>
</feature>
<protein>
    <submittedName>
        <fullName evidence="8">Uncharacterized protein</fullName>
    </submittedName>
</protein>
<keyword evidence="7" id="KW-1133">Transmembrane helix</keyword>
<keyword evidence="7" id="KW-0812">Transmembrane</keyword>
<keyword evidence="9" id="KW-1185">Reference proteome</keyword>
<evidence type="ECO:0000256" key="2">
    <source>
        <dbReference type="ARBA" id="ARBA00022847"/>
    </source>
</evidence>
<comment type="caution">
    <text evidence="8">The sequence shown here is derived from an EMBL/GenBank/DDBJ whole genome shotgun (WGS) entry which is preliminary data.</text>
</comment>
<organism evidence="8 9">
    <name type="scientific">Characodon lateralis</name>
    <dbReference type="NCBI Taxonomy" id="208331"/>
    <lineage>
        <taxon>Eukaryota</taxon>
        <taxon>Metazoa</taxon>
        <taxon>Chordata</taxon>
        <taxon>Craniata</taxon>
        <taxon>Vertebrata</taxon>
        <taxon>Euteleostomi</taxon>
        <taxon>Actinopterygii</taxon>
        <taxon>Neopterygii</taxon>
        <taxon>Teleostei</taxon>
        <taxon>Neoteleostei</taxon>
        <taxon>Acanthomorphata</taxon>
        <taxon>Ovalentaria</taxon>
        <taxon>Atherinomorphae</taxon>
        <taxon>Cyprinodontiformes</taxon>
        <taxon>Goodeidae</taxon>
        <taxon>Characodon</taxon>
    </lineage>
</organism>
<feature type="transmembrane region" description="Helical" evidence="7">
    <location>
        <begin position="6"/>
        <end position="25"/>
    </location>
</feature>
<evidence type="ECO:0000256" key="3">
    <source>
        <dbReference type="ARBA" id="ARBA00023053"/>
    </source>
</evidence>
<keyword evidence="3" id="KW-0915">Sodium</keyword>
<dbReference type="InterPro" id="IPR001734">
    <property type="entry name" value="Na/solute_symporter"/>
</dbReference>
<keyword evidence="5" id="KW-0325">Glycoprotein</keyword>
<keyword evidence="2" id="KW-0769">Symport</keyword>
<feature type="transmembrane region" description="Helical" evidence="7">
    <location>
        <begin position="51"/>
        <end position="74"/>
    </location>
</feature>
<keyword evidence="4" id="KW-0406">Ion transport</keyword>
<evidence type="ECO:0000256" key="7">
    <source>
        <dbReference type="SAM" id="Phobius"/>
    </source>
</evidence>
<evidence type="ECO:0000256" key="4">
    <source>
        <dbReference type="ARBA" id="ARBA00023065"/>
    </source>
</evidence>
<proteinExistence type="predicted"/>
<accession>A0ABU7CUJ9</accession>
<evidence type="ECO:0000313" key="8">
    <source>
        <dbReference type="EMBL" id="MED6265816.1"/>
    </source>
</evidence>
<dbReference type="EMBL" id="JAHUTJ010004090">
    <property type="protein sequence ID" value="MED6265816.1"/>
    <property type="molecule type" value="Genomic_DNA"/>
</dbReference>